<feature type="transmembrane region" description="Helical" evidence="1">
    <location>
        <begin position="305"/>
        <end position="324"/>
    </location>
</feature>
<keyword evidence="1" id="KW-1133">Transmembrane helix</keyword>
<name>A0A812S7W0_9DINO</name>
<feature type="transmembrane region" description="Helical" evidence="1">
    <location>
        <begin position="432"/>
        <end position="453"/>
    </location>
</feature>
<feature type="transmembrane region" description="Helical" evidence="1">
    <location>
        <begin position="465"/>
        <end position="485"/>
    </location>
</feature>
<dbReference type="InterPro" id="IPR036259">
    <property type="entry name" value="MFS_trans_sf"/>
</dbReference>
<organism evidence="2 3">
    <name type="scientific">Symbiodinium necroappetens</name>
    <dbReference type="NCBI Taxonomy" id="1628268"/>
    <lineage>
        <taxon>Eukaryota</taxon>
        <taxon>Sar</taxon>
        <taxon>Alveolata</taxon>
        <taxon>Dinophyceae</taxon>
        <taxon>Suessiales</taxon>
        <taxon>Symbiodiniaceae</taxon>
        <taxon>Symbiodinium</taxon>
    </lineage>
</organism>
<comment type="caution">
    <text evidence="2">The sequence shown here is derived from an EMBL/GenBank/DDBJ whole genome shotgun (WGS) entry which is preliminary data.</text>
</comment>
<keyword evidence="1" id="KW-0472">Membrane</keyword>
<feature type="transmembrane region" description="Helical" evidence="1">
    <location>
        <begin position="255"/>
        <end position="275"/>
    </location>
</feature>
<feature type="transmembrane region" description="Helical" evidence="1">
    <location>
        <begin position="151"/>
        <end position="171"/>
    </location>
</feature>
<accession>A0A812S7W0</accession>
<dbReference type="Gene3D" id="1.20.1250.20">
    <property type="entry name" value="MFS general substrate transporter like domains"/>
    <property type="match status" value="1"/>
</dbReference>
<protein>
    <submittedName>
        <fullName evidence="2">Uncharacterized protein</fullName>
    </submittedName>
</protein>
<dbReference type="InterPro" id="IPR011701">
    <property type="entry name" value="MFS"/>
</dbReference>
<dbReference type="Proteomes" id="UP000601435">
    <property type="component" value="Unassembled WGS sequence"/>
</dbReference>
<evidence type="ECO:0000313" key="3">
    <source>
        <dbReference type="Proteomes" id="UP000601435"/>
    </source>
</evidence>
<dbReference type="OrthoDB" id="436912at2759"/>
<sequence length="553" mass="59570">MLTSARRLGVRRALALRAAQHGQPMRRQSFGYGDPAPPNMPGIGGEHQLYPPETMQTTAKYFADNMTNVPKYKEIIEGIGYPGQKHSAGGALLMACLLGVIQYGMVYVFAVIADDMESYYDLKEGDGTELFDMLNFGACAFSFVPGLLYDYYGAAVAMTIGTVIGVVPIIGQLDWSKIFPSLDTLTGLKVSYAIFGMAEAFFSTIATFAPLEAFPVQYVGAVSAAVQVSTSLGASIQSEVYLLLKDNFTNFVQVYYTYMLVCTVVCGGLMVCAFWENSKLLHRSKSNLADDLEQRSLQSSLFSMNFLYMCLLFLLGVGFVFSYLDAAGDINAAAGLPASRATLTFGIYGALARVVANCALDYTRSKPNGGPLTYIALSLLSLAAGLAAAGTPSDPDTASVHVMNLFCSLGAGGLLGVTPPALRLLFGSGSLGIIYGLLYLLTAFGIPTWGLLLPSQGCTTGCFRAYCCTGAALFPVLAIGALLLGRGDDASRGYDYGRPVMPKGWFANFFYPLWEFGHIVFVCDRWLAWRFLRHFMGFLTPDGSLPLRGARPL</sequence>
<dbReference type="SUPFAM" id="SSF103473">
    <property type="entry name" value="MFS general substrate transporter"/>
    <property type="match status" value="1"/>
</dbReference>
<evidence type="ECO:0000313" key="2">
    <source>
        <dbReference type="EMBL" id="CAE7470438.1"/>
    </source>
</evidence>
<proteinExistence type="predicted"/>
<dbReference type="Pfam" id="PF07690">
    <property type="entry name" value="MFS_1"/>
    <property type="match status" value="1"/>
</dbReference>
<keyword evidence="3" id="KW-1185">Reference proteome</keyword>
<feature type="transmembrane region" description="Helical" evidence="1">
    <location>
        <begin position="505"/>
        <end position="527"/>
    </location>
</feature>
<reference evidence="2" key="1">
    <citation type="submission" date="2021-02" db="EMBL/GenBank/DDBJ databases">
        <authorList>
            <person name="Dougan E. K."/>
            <person name="Rhodes N."/>
            <person name="Thang M."/>
            <person name="Chan C."/>
        </authorList>
    </citation>
    <scope>NUCLEOTIDE SEQUENCE</scope>
</reference>
<dbReference type="GO" id="GO:0022857">
    <property type="term" value="F:transmembrane transporter activity"/>
    <property type="evidence" value="ECO:0007669"/>
    <property type="project" value="InterPro"/>
</dbReference>
<feature type="transmembrane region" description="Helical" evidence="1">
    <location>
        <begin position="372"/>
        <end position="390"/>
    </location>
</feature>
<feature type="transmembrane region" description="Helical" evidence="1">
    <location>
        <begin position="192"/>
        <end position="211"/>
    </location>
</feature>
<feature type="transmembrane region" description="Helical" evidence="1">
    <location>
        <begin position="91"/>
        <end position="113"/>
    </location>
</feature>
<keyword evidence="1" id="KW-0812">Transmembrane</keyword>
<evidence type="ECO:0000256" key="1">
    <source>
        <dbReference type="SAM" id="Phobius"/>
    </source>
</evidence>
<dbReference type="AlphaFoldDB" id="A0A812S7W0"/>
<dbReference type="EMBL" id="CAJNJA010021138">
    <property type="protein sequence ID" value="CAE7470438.1"/>
    <property type="molecule type" value="Genomic_DNA"/>
</dbReference>
<feature type="transmembrane region" description="Helical" evidence="1">
    <location>
        <begin position="402"/>
        <end position="426"/>
    </location>
</feature>
<gene>
    <name evidence="2" type="ORF">SNEC2469_LOCUS13242</name>
</gene>